<dbReference type="Pfam" id="PF20250">
    <property type="entry name" value="FapA_N"/>
    <property type="match status" value="1"/>
</dbReference>
<dbReference type="InterPro" id="IPR005646">
    <property type="entry name" value="FapA"/>
</dbReference>
<name>A0ABM8EHB5_9BACT</name>
<gene>
    <name evidence="3" type="ORF">GURASL_05770</name>
</gene>
<evidence type="ECO:0000259" key="2">
    <source>
        <dbReference type="Pfam" id="PF20250"/>
    </source>
</evidence>
<evidence type="ECO:0000256" key="1">
    <source>
        <dbReference type="SAM" id="Coils"/>
    </source>
</evidence>
<accession>A0ABM8EHB5</accession>
<feature type="coiled-coil region" evidence="1">
    <location>
        <begin position="435"/>
        <end position="505"/>
    </location>
</feature>
<dbReference type="RefSeq" id="WP_282001664.1">
    <property type="nucleotide sequence ID" value="NZ_AP027151.1"/>
</dbReference>
<dbReference type="EMBL" id="AP027151">
    <property type="protein sequence ID" value="BDV41654.1"/>
    <property type="molecule type" value="Genomic_DNA"/>
</dbReference>
<proteinExistence type="predicted"/>
<dbReference type="PANTHER" id="PTHR38032:SF1">
    <property type="entry name" value="RNA-BINDING PROTEIN KHPB N-TERMINAL DOMAIN-CONTAINING PROTEIN"/>
    <property type="match status" value="1"/>
</dbReference>
<keyword evidence="4" id="KW-1185">Reference proteome</keyword>
<organism evidence="3 4">
    <name type="scientific">Geotalea uraniireducens</name>
    <dbReference type="NCBI Taxonomy" id="351604"/>
    <lineage>
        <taxon>Bacteria</taxon>
        <taxon>Pseudomonadati</taxon>
        <taxon>Thermodesulfobacteriota</taxon>
        <taxon>Desulfuromonadia</taxon>
        <taxon>Geobacterales</taxon>
        <taxon>Geobacteraceae</taxon>
        <taxon>Geotalea</taxon>
    </lineage>
</organism>
<feature type="domain" description="Flagellar Assembly Protein A N-terminal region" evidence="2">
    <location>
        <begin position="89"/>
        <end position="257"/>
    </location>
</feature>
<dbReference type="Proteomes" id="UP001317705">
    <property type="component" value="Chromosome"/>
</dbReference>
<dbReference type="InterPro" id="IPR046865">
    <property type="entry name" value="FapA_b_solenoid"/>
</dbReference>
<keyword evidence="1" id="KW-0175">Coiled coil</keyword>
<reference evidence="3 4" key="1">
    <citation type="submission" date="2022-12" db="EMBL/GenBank/DDBJ databases">
        <title>Polyphasic characterization of Geotalea uranireducens NIT-SL11 newly isolated from a complex of sewage sludge and microbially reduced graphene oxide.</title>
        <authorList>
            <person name="Xie L."/>
            <person name="Yoshida N."/>
            <person name="Meng L."/>
        </authorList>
    </citation>
    <scope>NUCLEOTIDE SEQUENCE [LARGE SCALE GENOMIC DNA]</scope>
    <source>
        <strain evidence="3 4">NIT-SL11</strain>
    </source>
</reference>
<evidence type="ECO:0000313" key="4">
    <source>
        <dbReference type="Proteomes" id="UP001317705"/>
    </source>
</evidence>
<protein>
    <recommendedName>
        <fullName evidence="2">Flagellar Assembly Protein A N-terminal region domain-containing protein</fullName>
    </recommendedName>
</protein>
<dbReference type="InterPro" id="IPR046866">
    <property type="entry name" value="FapA_N"/>
</dbReference>
<evidence type="ECO:0000313" key="3">
    <source>
        <dbReference type="EMBL" id="BDV41654.1"/>
    </source>
</evidence>
<dbReference type="Pfam" id="PF03961">
    <property type="entry name" value="FapA"/>
    <property type="match status" value="1"/>
</dbReference>
<dbReference type="PANTHER" id="PTHR38032">
    <property type="entry name" value="POLYMERASE-RELATED"/>
    <property type="match status" value="1"/>
</dbReference>
<sequence>MADTAQPTKSGLSFRMTDGDRKLKAFYEPTDGEKLSINLLWLKEALAAAGFNGLFIHDHAFVELLKRYNAATQPFSFEIGERRDGSYIVRTTPDNVEAYLTITQPYGGKPVTTAQISQALKEQGIVHGIISKEIEAAVAAEGAKDLLIAQGKKPVPGTNGELVSLLPAAKDRQPLLVENDTVDYRNMGDIFSVSPGTPLMRRIPPEPGAAGLSLAGKEVPPPPVKDVRFAPNLTGTEISPDDPNLLIAAIAGQPVLVADGIIVEPVIKVKNVDLSTGNLIFNGSICVEGDVRAGMIVRATGDITIGGVVEAATVDGGGDIEIRGGIIGQGEVRNAGGEINRDASRVSAKGNVSALFAENALVEAGNSIAIQEVAMQSELIAGNQITVGQESAGKGHIIGGTCQAVNFIGAVTIGSYAGVHTLVSVGVDPHVRERLSSIKLKLQEKERELDEINKRLEYFTAAPHKAGPDQVATIQESREKLIGTVTEMTGEKKRLQKRLERVANAQIKVEKTVMSGVIVSIGNKALKVDEDLPQTVFQLVDDAIVTTP</sequence>